<dbReference type="InterPro" id="IPR053806">
    <property type="entry name" value="MTHFR_C"/>
</dbReference>
<evidence type="ECO:0000313" key="3">
    <source>
        <dbReference type="Proteomes" id="UP001374584"/>
    </source>
</evidence>
<gene>
    <name evidence="2" type="ORF">VNO80_00544</name>
</gene>
<comment type="caution">
    <text evidence="2">The sequence shown here is derived from an EMBL/GenBank/DDBJ whole genome shotgun (WGS) entry which is preliminary data.</text>
</comment>
<dbReference type="GO" id="GO:0004489">
    <property type="term" value="F:methylenetetrahydrofolate reductase [NAD(P)H] activity"/>
    <property type="evidence" value="ECO:0007669"/>
    <property type="project" value="TreeGrafter"/>
</dbReference>
<dbReference type="Pfam" id="PF21895">
    <property type="entry name" value="MTHFR_C"/>
    <property type="match status" value="1"/>
</dbReference>
<dbReference type="GO" id="GO:0005829">
    <property type="term" value="C:cytosol"/>
    <property type="evidence" value="ECO:0007669"/>
    <property type="project" value="TreeGrafter"/>
</dbReference>
<feature type="domain" description="MTHFR SAM-binding regulatory" evidence="1">
    <location>
        <begin position="27"/>
        <end position="70"/>
    </location>
</feature>
<dbReference type="EMBL" id="JAYMYR010000001">
    <property type="protein sequence ID" value="KAK7381958.1"/>
    <property type="molecule type" value="Genomic_DNA"/>
</dbReference>
<name>A0AAN9P415_PHACN</name>
<dbReference type="AlphaFoldDB" id="A0AAN9P415"/>
<dbReference type="PANTHER" id="PTHR45754:SF3">
    <property type="entry name" value="METHYLENETETRAHYDROFOLATE REDUCTASE (NADPH)"/>
    <property type="match status" value="1"/>
</dbReference>
<dbReference type="GO" id="GO:0035999">
    <property type="term" value="P:tetrahydrofolate interconversion"/>
    <property type="evidence" value="ECO:0007669"/>
    <property type="project" value="TreeGrafter"/>
</dbReference>
<organism evidence="2 3">
    <name type="scientific">Phaseolus coccineus</name>
    <name type="common">Scarlet runner bean</name>
    <name type="synonym">Phaseolus multiflorus</name>
    <dbReference type="NCBI Taxonomy" id="3886"/>
    <lineage>
        <taxon>Eukaryota</taxon>
        <taxon>Viridiplantae</taxon>
        <taxon>Streptophyta</taxon>
        <taxon>Embryophyta</taxon>
        <taxon>Tracheophyta</taxon>
        <taxon>Spermatophyta</taxon>
        <taxon>Magnoliopsida</taxon>
        <taxon>eudicotyledons</taxon>
        <taxon>Gunneridae</taxon>
        <taxon>Pentapetalae</taxon>
        <taxon>rosids</taxon>
        <taxon>fabids</taxon>
        <taxon>Fabales</taxon>
        <taxon>Fabaceae</taxon>
        <taxon>Papilionoideae</taxon>
        <taxon>50 kb inversion clade</taxon>
        <taxon>NPAAA clade</taxon>
        <taxon>indigoferoid/millettioid clade</taxon>
        <taxon>Phaseoleae</taxon>
        <taxon>Phaseolus</taxon>
    </lineage>
</organism>
<proteinExistence type="predicted"/>
<keyword evidence="3" id="KW-1185">Reference proteome</keyword>
<accession>A0AAN9P415</accession>
<dbReference type="GO" id="GO:0071949">
    <property type="term" value="F:FAD binding"/>
    <property type="evidence" value="ECO:0007669"/>
    <property type="project" value="TreeGrafter"/>
</dbReference>
<reference evidence="2 3" key="1">
    <citation type="submission" date="2024-01" db="EMBL/GenBank/DDBJ databases">
        <title>The genomes of 5 underutilized Papilionoideae crops provide insights into root nodulation and disease resistanc.</title>
        <authorList>
            <person name="Jiang F."/>
        </authorList>
    </citation>
    <scope>NUCLEOTIDE SEQUENCE [LARGE SCALE GENOMIC DNA]</scope>
    <source>
        <strain evidence="2">JINMINGXINNONG_FW02</strain>
        <tissue evidence="2">Leaves</tissue>
    </source>
</reference>
<dbReference type="Proteomes" id="UP001374584">
    <property type="component" value="Unassembled WGS sequence"/>
</dbReference>
<sequence>MTEEGICRVLLLQGKAGYTSDKSKDRASLTYMAVNKEGSWKSNVGQTDVNSVTWSVFPAKEIKEPTIVDPNRNILAILLARHLSKLLNPRSGHVQLAIDCEKALCFNPLQLLIDDHCLWLKTI</sequence>
<protein>
    <recommendedName>
        <fullName evidence="1">MTHFR SAM-binding regulatory domain-containing protein</fullName>
    </recommendedName>
</protein>
<dbReference type="GO" id="GO:0009086">
    <property type="term" value="P:methionine biosynthetic process"/>
    <property type="evidence" value="ECO:0007669"/>
    <property type="project" value="TreeGrafter"/>
</dbReference>
<evidence type="ECO:0000259" key="1">
    <source>
        <dbReference type="Pfam" id="PF21895"/>
    </source>
</evidence>
<evidence type="ECO:0000313" key="2">
    <source>
        <dbReference type="EMBL" id="KAK7381958.1"/>
    </source>
</evidence>
<dbReference type="PANTHER" id="PTHR45754">
    <property type="entry name" value="METHYLENETETRAHYDROFOLATE REDUCTASE"/>
    <property type="match status" value="1"/>
</dbReference>